<organism evidence="1 2">
    <name type="scientific">Gibberella nygamai</name>
    <name type="common">Bean root rot disease fungus</name>
    <name type="synonym">Fusarium nygamai</name>
    <dbReference type="NCBI Taxonomy" id="42673"/>
    <lineage>
        <taxon>Eukaryota</taxon>
        <taxon>Fungi</taxon>
        <taxon>Dikarya</taxon>
        <taxon>Ascomycota</taxon>
        <taxon>Pezizomycotina</taxon>
        <taxon>Sordariomycetes</taxon>
        <taxon>Hypocreomycetidae</taxon>
        <taxon>Hypocreales</taxon>
        <taxon>Nectriaceae</taxon>
        <taxon>Fusarium</taxon>
        <taxon>Fusarium fujikuroi species complex</taxon>
    </lineage>
</organism>
<keyword evidence="2" id="KW-1185">Reference proteome</keyword>
<dbReference type="EMBL" id="MTQA01000033">
    <property type="protein sequence ID" value="PNP85065.1"/>
    <property type="molecule type" value="Genomic_DNA"/>
</dbReference>
<evidence type="ECO:0000313" key="2">
    <source>
        <dbReference type="Proteomes" id="UP000236664"/>
    </source>
</evidence>
<proteinExistence type="predicted"/>
<reference evidence="1 2" key="1">
    <citation type="submission" date="2017-06" db="EMBL/GenBank/DDBJ databases">
        <title>Genome of Fusarium nygamai isolate CS10214.</title>
        <authorList>
            <person name="Gardiner D.M."/>
            <person name="Obanor F."/>
            <person name="Kazan K."/>
        </authorList>
    </citation>
    <scope>NUCLEOTIDE SEQUENCE [LARGE SCALE GENOMIC DNA]</scope>
    <source>
        <strain evidence="1 2">CS10214</strain>
    </source>
</reference>
<comment type="caution">
    <text evidence="1">The sequence shown here is derived from an EMBL/GenBank/DDBJ whole genome shotgun (WGS) entry which is preliminary data.</text>
</comment>
<sequence length="170" mass="19474">MEPMDRNSARLFQLLQSFQHQQVPCDLLIRACEPRPTWSSTGEIVDRLPLEAGVPQWLVEFYYDNKSLFDTTGMESQSGYIESTLENNGVAYLQVISEEQHDLETVDERILARDRIAVMLQAFPSVNAEIIGEEIVDRFMDIVKTSILPLLSSLTVADIEDWLLPEIREE</sequence>
<dbReference type="AlphaFoldDB" id="A0A2K0WS01"/>
<gene>
    <name evidence="1" type="ORF">FNYG_01590</name>
</gene>
<dbReference type="Proteomes" id="UP000236664">
    <property type="component" value="Unassembled WGS sequence"/>
</dbReference>
<evidence type="ECO:0000313" key="1">
    <source>
        <dbReference type="EMBL" id="PNP85065.1"/>
    </source>
</evidence>
<protein>
    <submittedName>
        <fullName evidence="1">Uncharacterized protein</fullName>
    </submittedName>
</protein>
<accession>A0A2K0WS01</accession>
<name>A0A2K0WS01_GIBNY</name>
<dbReference type="OrthoDB" id="5103233at2759"/>